<accession>A0A7W7WIU7</accession>
<dbReference type="Gene3D" id="3.40.1800.10">
    <property type="entry name" value="His-Me finger endonucleases"/>
    <property type="match status" value="1"/>
</dbReference>
<evidence type="ECO:0000313" key="3">
    <source>
        <dbReference type="Proteomes" id="UP000573327"/>
    </source>
</evidence>
<feature type="compositionally biased region" description="Basic residues" evidence="1">
    <location>
        <begin position="95"/>
        <end position="105"/>
    </location>
</feature>
<keyword evidence="3" id="KW-1185">Reference proteome</keyword>
<dbReference type="Proteomes" id="UP000573327">
    <property type="component" value="Unassembled WGS sequence"/>
</dbReference>
<evidence type="ECO:0000256" key="1">
    <source>
        <dbReference type="SAM" id="MobiDB-lite"/>
    </source>
</evidence>
<proteinExistence type="predicted"/>
<dbReference type="SUPFAM" id="SSF54060">
    <property type="entry name" value="His-Me finger endonucleases"/>
    <property type="match status" value="1"/>
</dbReference>
<comment type="caution">
    <text evidence="2">The sequence shown here is derived from an EMBL/GenBank/DDBJ whole genome shotgun (WGS) entry which is preliminary data.</text>
</comment>
<name>A0A7W7WIU7_9ACTN</name>
<dbReference type="InterPro" id="IPR044925">
    <property type="entry name" value="His-Me_finger_sf"/>
</dbReference>
<sequence length="199" mass="22249">MDAFHAHAGQPDGRHPWCKDCRSVLGKAERLAKNQHALRAAELAKDGLKACSSCGQVKDFEDFYRRSASPTGRKSQCIACYRDGQREYNATEQAKRRKHAERARRRAQDPERYDRSLRAAQFKSKYGITLARYEQMLADQGSCCAVCGLLAGDRALQVDHCHTTGRVRGLLCRKCNSGIGMLGDSPEGVQRALSYLLRT</sequence>
<reference evidence="2 3" key="1">
    <citation type="submission" date="2020-08" db="EMBL/GenBank/DDBJ databases">
        <title>Sequencing the genomes of 1000 actinobacteria strains.</title>
        <authorList>
            <person name="Klenk H.-P."/>
        </authorList>
    </citation>
    <scope>NUCLEOTIDE SEQUENCE [LARGE SCALE GENOMIC DNA]</scope>
    <source>
        <strain evidence="2 3">DSM 44786</strain>
    </source>
</reference>
<evidence type="ECO:0008006" key="4">
    <source>
        <dbReference type="Google" id="ProtNLM"/>
    </source>
</evidence>
<dbReference type="AlphaFoldDB" id="A0A7W7WIU7"/>
<dbReference type="EMBL" id="JACHJR010000001">
    <property type="protein sequence ID" value="MBB4948538.1"/>
    <property type="molecule type" value="Genomic_DNA"/>
</dbReference>
<evidence type="ECO:0000313" key="2">
    <source>
        <dbReference type="EMBL" id="MBB4948538.1"/>
    </source>
</evidence>
<feature type="region of interest" description="Disordered" evidence="1">
    <location>
        <begin position="91"/>
        <end position="114"/>
    </location>
</feature>
<dbReference type="InterPro" id="IPR004211">
    <property type="entry name" value="Endonuclease_7"/>
</dbReference>
<dbReference type="RefSeq" id="WP_184918265.1">
    <property type="nucleotide sequence ID" value="NZ_JACHJR010000001.1"/>
</dbReference>
<gene>
    <name evidence="2" type="ORF">F4556_004073</name>
</gene>
<organism evidence="2 3">
    <name type="scientific">Kitasatospora gansuensis</name>
    <dbReference type="NCBI Taxonomy" id="258050"/>
    <lineage>
        <taxon>Bacteria</taxon>
        <taxon>Bacillati</taxon>
        <taxon>Actinomycetota</taxon>
        <taxon>Actinomycetes</taxon>
        <taxon>Kitasatosporales</taxon>
        <taxon>Streptomycetaceae</taxon>
        <taxon>Kitasatospora</taxon>
    </lineage>
</organism>
<protein>
    <recommendedName>
        <fullName evidence="4">Recombination endonuclease VII</fullName>
    </recommendedName>
</protein>
<dbReference type="InterPro" id="IPR038563">
    <property type="entry name" value="Endonuclease_7_sf"/>
</dbReference>
<dbReference type="Pfam" id="PF02945">
    <property type="entry name" value="Endonuclease_7"/>
    <property type="match status" value="1"/>
</dbReference>